<organism evidence="2 3">
    <name type="scientific">Sphagnum jensenii</name>
    <dbReference type="NCBI Taxonomy" id="128206"/>
    <lineage>
        <taxon>Eukaryota</taxon>
        <taxon>Viridiplantae</taxon>
        <taxon>Streptophyta</taxon>
        <taxon>Embryophyta</taxon>
        <taxon>Bryophyta</taxon>
        <taxon>Sphagnophytina</taxon>
        <taxon>Sphagnopsida</taxon>
        <taxon>Sphagnales</taxon>
        <taxon>Sphagnaceae</taxon>
        <taxon>Sphagnum</taxon>
    </lineage>
</organism>
<feature type="transmembrane region" description="Helical" evidence="1">
    <location>
        <begin position="232"/>
        <end position="256"/>
    </location>
</feature>
<feature type="transmembrane region" description="Helical" evidence="1">
    <location>
        <begin position="198"/>
        <end position="220"/>
    </location>
</feature>
<proteinExistence type="predicted"/>
<evidence type="ECO:0000313" key="2">
    <source>
        <dbReference type="EMBL" id="CAK9252044.1"/>
    </source>
</evidence>
<keyword evidence="1" id="KW-0472">Membrane</keyword>
<evidence type="ECO:0000313" key="3">
    <source>
        <dbReference type="Proteomes" id="UP001497444"/>
    </source>
</evidence>
<keyword evidence="1" id="KW-0812">Transmembrane</keyword>
<keyword evidence="1" id="KW-1133">Transmembrane helix</keyword>
<feature type="transmembrane region" description="Helical" evidence="1">
    <location>
        <begin position="86"/>
        <end position="103"/>
    </location>
</feature>
<evidence type="ECO:0000256" key="1">
    <source>
        <dbReference type="SAM" id="Phobius"/>
    </source>
</evidence>
<dbReference type="EMBL" id="CAXAQS010000543">
    <property type="protein sequence ID" value="CAK9252044.1"/>
    <property type="molecule type" value="Genomic_DNA"/>
</dbReference>
<name>A0ABP0VCE3_9BRYO</name>
<gene>
    <name evidence="2" type="ORF">CSSPJE1EN1_LOCUS27422</name>
</gene>
<protein>
    <submittedName>
        <fullName evidence="2">Uncharacterized protein</fullName>
    </submittedName>
</protein>
<feature type="transmembrane region" description="Helical" evidence="1">
    <location>
        <begin position="54"/>
        <end position="74"/>
    </location>
</feature>
<feature type="transmembrane region" description="Helical" evidence="1">
    <location>
        <begin position="21"/>
        <end position="42"/>
    </location>
</feature>
<sequence>MNLHHHRVNPAVISYRNMRRWVGWLAILLPVLTAGGYMVFGAHRFLLLDSISEYYYTMMRDVFVGTLCMVGLFLIGYRGYDDWEDFVFNLAAVLAILIAFFSMDPEPGRPCDINFDTSGACYDTVQLCNDCSPSFALLFQHKLTILHLVFYHYIHFTCAGLLFIILGYVSCCLFTRTARHRDPGTTEMPTPEKLRRNIIYRTLGIIIWVSISFYGVYSIINGKWPELGFCRWLTAHHVLFFVEWISLWSFGFSWLIKGEGVWFLNDAPVRVS</sequence>
<feature type="transmembrane region" description="Helical" evidence="1">
    <location>
        <begin position="153"/>
        <end position="177"/>
    </location>
</feature>
<reference evidence="2" key="1">
    <citation type="submission" date="2024-02" db="EMBL/GenBank/DDBJ databases">
        <authorList>
            <consortium name="ELIXIR-Norway"/>
            <consortium name="Elixir Norway"/>
        </authorList>
    </citation>
    <scope>NUCLEOTIDE SEQUENCE</scope>
</reference>
<keyword evidence="3" id="KW-1185">Reference proteome</keyword>
<accession>A0ABP0VCE3</accession>
<dbReference type="Proteomes" id="UP001497444">
    <property type="component" value="Unassembled WGS sequence"/>
</dbReference>
<comment type="caution">
    <text evidence="2">The sequence shown here is derived from an EMBL/GenBank/DDBJ whole genome shotgun (WGS) entry which is preliminary data.</text>
</comment>